<accession>A0ABQ1IC12</accession>
<dbReference type="Gene3D" id="3.20.20.190">
    <property type="entry name" value="Phosphatidylinositol (PI) phosphodiesterase"/>
    <property type="match status" value="1"/>
</dbReference>
<name>A0ABQ1IC12_9GAMM</name>
<gene>
    <name evidence="2" type="primary">ugpQ</name>
    <name evidence="2" type="ORF">GCM10011502_01740</name>
</gene>
<evidence type="ECO:0000313" key="2">
    <source>
        <dbReference type="EMBL" id="GGB32391.1"/>
    </source>
</evidence>
<evidence type="ECO:0000259" key="1">
    <source>
        <dbReference type="PROSITE" id="PS51704"/>
    </source>
</evidence>
<dbReference type="RefSeq" id="WP_188628197.1">
    <property type="nucleotide sequence ID" value="NZ_BMKE01000001.1"/>
</dbReference>
<feature type="domain" description="GP-PDE" evidence="1">
    <location>
        <begin position="1"/>
        <end position="239"/>
    </location>
</feature>
<dbReference type="PROSITE" id="PS51704">
    <property type="entry name" value="GP_PDE"/>
    <property type="match status" value="1"/>
</dbReference>
<evidence type="ECO:0000313" key="3">
    <source>
        <dbReference type="Proteomes" id="UP000646152"/>
    </source>
</evidence>
<dbReference type="EMBL" id="BMKE01000001">
    <property type="protein sequence ID" value="GGB32391.1"/>
    <property type="molecule type" value="Genomic_DNA"/>
</dbReference>
<keyword evidence="3" id="KW-1185">Reference proteome</keyword>
<comment type="caution">
    <text evidence="2">The sequence shown here is derived from an EMBL/GenBank/DDBJ whole genome shotgun (WGS) entry which is preliminary data.</text>
</comment>
<dbReference type="PANTHER" id="PTHR46211">
    <property type="entry name" value="GLYCEROPHOSPHORYL DIESTER PHOSPHODIESTERASE"/>
    <property type="match status" value="1"/>
</dbReference>
<proteinExistence type="predicted"/>
<dbReference type="Proteomes" id="UP000646152">
    <property type="component" value="Unassembled WGS sequence"/>
</dbReference>
<sequence length="245" mass="27521">MIICGHRGLASLAPENTLAGLQAAHQQGLSWVEIDVQLSQDNQVVVFHDEYLDRCSNGRGQLRQHSWQQLSELDAGSWFGDEFSGERLVLLRDYLARAERLDIKVNIELKLYPEDSAAPLCQQVSRVITEGKFMPDSLLFSSFDPIALAHMQSLQPGIARALLVERIPDDWQLQLQRLDCRALNCNHRHLTDTQARAVSAAGYQLNCYTVNQQHKADTLADWGVNMVFTDVALKQTPSARNRAPS</sequence>
<dbReference type="Pfam" id="PF03009">
    <property type="entry name" value="GDPD"/>
    <property type="match status" value="1"/>
</dbReference>
<protein>
    <submittedName>
        <fullName evidence="2">Glycerophosphoryl diester phosphodiesterase</fullName>
    </submittedName>
</protein>
<organism evidence="2 3">
    <name type="scientific">Oceanisphaera marina</name>
    <dbReference type="NCBI Taxonomy" id="2017550"/>
    <lineage>
        <taxon>Bacteria</taxon>
        <taxon>Pseudomonadati</taxon>
        <taxon>Pseudomonadota</taxon>
        <taxon>Gammaproteobacteria</taxon>
        <taxon>Aeromonadales</taxon>
        <taxon>Aeromonadaceae</taxon>
        <taxon>Oceanisphaera</taxon>
    </lineage>
</organism>
<dbReference type="PANTHER" id="PTHR46211:SF1">
    <property type="entry name" value="GLYCEROPHOSPHODIESTER PHOSPHODIESTERASE, CYTOPLASMIC"/>
    <property type="match status" value="1"/>
</dbReference>
<dbReference type="InterPro" id="IPR030395">
    <property type="entry name" value="GP_PDE_dom"/>
</dbReference>
<dbReference type="CDD" id="cd08562">
    <property type="entry name" value="GDPD_EcUgpQ_like"/>
    <property type="match status" value="1"/>
</dbReference>
<dbReference type="SUPFAM" id="SSF51695">
    <property type="entry name" value="PLC-like phosphodiesterases"/>
    <property type="match status" value="1"/>
</dbReference>
<reference evidence="3" key="1">
    <citation type="journal article" date="2019" name="Int. J. Syst. Evol. Microbiol.">
        <title>The Global Catalogue of Microorganisms (GCM) 10K type strain sequencing project: providing services to taxonomists for standard genome sequencing and annotation.</title>
        <authorList>
            <consortium name="The Broad Institute Genomics Platform"/>
            <consortium name="The Broad Institute Genome Sequencing Center for Infectious Disease"/>
            <person name="Wu L."/>
            <person name="Ma J."/>
        </authorList>
    </citation>
    <scope>NUCLEOTIDE SEQUENCE [LARGE SCALE GENOMIC DNA]</scope>
    <source>
        <strain evidence="3">CGMCC 1.15923</strain>
    </source>
</reference>
<dbReference type="InterPro" id="IPR017946">
    <property type="entry name" value="PLC-like_Pdiesterase_TIM-brl"/>
</dbReference>